<gene>
    <name evidence="2" type="ORF">HPP92_013859</name>
</gene>
<dbReference type="Proteomes" id="UP000639772">
    <property type="component" value="Chromosome 6"/>
</dbReference>
<name>A0A835V0D5_VANPL</name>
<proteinExistence type="predicted"/>
<accession>A0A835V0D5</accession>
<protein>
    <submittedName>
        <fullName evidence="2">Uncharacterized protein</fullName>
    </submittedName>
</protein>
<reference evidence="2 3" key="1">
    <citation type="journal article" date="2020" name="Nat. Food">
        <title>A phased Vanilla planifolia genome enables genetic improvement of flavour and production.</title>
        <authorList>
            <person name="Hasing T."/>
            <person name="Tang H."/>
            <person name="Brym M."/>
            <person name="Khazi F."/>
            <person name="Huang T."/>
            <person name="Chambers A.H."/>
        </authorList>
    </citation>
    <scope>NUCLEOTIDE SEQUENCE [LARGE SCALE GENOMIC DNA]</scope>
    <source>
        <tissue evidence="2">Leaf</tissue>
    </source>
</reference>
<evidence type="ECO:0000313" key="3">
    <source>
        <dbReference type="Proteomes" id="UP000639772"/>
    </source>
</evidence>
<organism evidence="2 3">
    <name type="scientific">Vanilla planifolia</name>
    <name type="common">Vanilla</name>
    <dbReference type="NCBI Taxonomy" id="51239"/>
    <lineage>
        <taxon>Eukaryota</taxon>
        <taxon>Viridiplantae</taxon>
        <taxon>Streptophyta</taxon>
        <taxon>Embryophyta</taxon>
        <taxon>Tracheophyta</taxon>
        <taxon>Spermatophyta</taxon>
        <taxon>Magnoliopsida</taxon>
        <taxon>Liliopsida</taxon>
        <taxon>Asparagales</taxon>
        <taxon>Orchidaceae</taxon>
        <taxon>Vanilloideae</taxon>
        <taxon>Vanilleae</taxon>
        <taxon>Vanilla</taxon>
    </lineage>
</organism>
<sequence length="50" mass="5559">MLKKNPTNKKESEEMGPSKTVQVETLPFDDQPATAMKWLGQVDSGAPIER</sequence>
<comment type="caution">
    <text evidence="2">The sequence shown here is derived from an EMBL/GenBank/DDBJ whole genome shotgun (WGS) entry which is preliminary data.</text>
</comment>
<dbReference type="AlphaFoldDB" id="A0A835V0D5"/>
<feature type="region of interest" description="Disordered" evidence="1">
    <location>
        <begin position="1"/>
        <end position="29"/>
    </location>
</feature>
<evidence type="ECO:0000313" key="2">
    <source>
        <dbReference type="EMBL" id="KAG0479140.1"/>
    </source>
</evidence>
<dbReference type="EMBL" id="JADCNM010000006">
    <property type="protein sequence ID" value="KAG0479140.1"/>
    <property type="molecule type" value="Genomic_DNA"/>
</dbReference>
<evidence type="ECO:0000256" key="1">
    <source>
        <dbReference type="SAM" id="MobiDB-lite"/>
    </source>
</evidence>